<dbReference type="InterPro" id="IPR015672">
    <property type="entry name" value="GPHR/GTG"/>
</dbReference>
<dbReference type="PANTHER" id="PTHR15948">
    <property type="entry name" value="G-PROTEIN COUPLED RECEPTOR 89-RELATED"/>
    <property type="match status" value="1"/>
</dbReference>
<protein>
    <recommendedName>
        <fullName evidence="6">Golgi pH regulator conserved domain-containing protein</fullName>
    </recommendedName>
</protein>
<comment type="catalytic activity">
    <reaction evidence="4">
        <text>fluoride(in) = fluoride(out)</text>
        <dbReference type="Rhea" id="RHEA:76159"/>
        <dbReference type="ChEBI" id="CHEBI:17051"/>
    </reaction>
</comment>
<evidence type="ECO:0000313" key="8">
    <source>
        <dbReference type="Proteomes" id="UP000784294"/>
    </source>
</evidence>
<organism evidence="7 8">
    <name type="scientific">Protopolystoma xenopodis</name>
    <dbReference type="NCBI Taxonomy" id="117903"/>
    <lineage>
        <taxon>Eukaryota</taxon>
        <taxon>Metazoa</taxon>
        <taxon>Spiralia</taxon>
        <taxon>Lophotrochozoa</taxon>
        <taxon>Platyhelminthes</taxon>
        <taxon>Monogenea</taxon>
        <taxon>Polyopisthocotylea</taxon>
        <taxon>Polystomatidea</taxon>
        <taxon>Polystomatidae</taxon>
        <taxon>Protopolystoma</taxon>
    </lineage>
</organism>
<dbReference type="GO" id="GO:0008308">
    <property type="term" value="F:voltage-gated monoatomic anion channel activity"/>
    <property type="evidence" value="ECO:0007669"/>
    <property type="project" value="TreeGrafter"/>
</dbReference>
<keyword evidence="5" id="KW-1133">Transmembrane helix</keyword>
<comment type="catalytic activity">
    <reaction evidence="3">
        <text>bromide(in) = bromide(out)</text>
        <dbReference type="Rhea" id="RHEA:75383"/>
        <dbReference type="ChEBI" id="CHEBI:15858"/>
    </reaction>
</comment>
<dbReference type="AlphaFoldDB" id="A0A3S5AUS1"/>
<dbReference type="GO" id="GO:0051452">
    <property type="term" value="P:intracellular pH reduction"/>
    <property type="evidence" value="ECO:0007669"/>
    <property type="project" value="TreeGrafter"/>
</dbReference>
<comment type="catalytic activity">
    <reaction evidence="2">
        <text>iodide(out) = iodide(in)</text>
        <dbReference type="Rhea" id="RHEA:66324"/>
        <dbReference type="ChEBI" id="CHEBI:16382"/>
    </reaction>
</comment>
<sequence>MFFFADTCILLLSQALFFTFGWFFFLKQLFKDYEVRHKAVLIIFSVTFSFSCTLFELVIFEILDVLDAYSRRAYWSLVITLTLVDVILILPMYIFYFIVKSLRYVPPNQSLHCFFSLIMWGVYIFLFWKVGDSFPIQGPRQDILMMEQCISRVGVIGVTIMALLSGFGAVNYPYTCMTLFAQKVSASEIQGAEKRLLQTMDMILVKKRKLAQFRFEAKSAVNSKAGGIWDVIRSVGSSLSFIANEKALKQEVFVL</sequence>
<evidence type="ECO:0000256" key="3">
    <source>
        <dbReference type="ARBA" id="ARBA00035085"/>
    </source>
</evidence>
<comment type="similarity">
    <text evidence="1">Belongs to the Golgi pH regulator (TC 1.A.38) family.</text>
</comment>
<evidence type="ECO:0000256" key="2">
    <source>
        <dbReference type="ARBA" id="ARBA00024145"/>
    </source>
</evidence>
<dbReference type="GO" id="GO:0032580">
    <property type="term" value="C:Golgi cisterna membrane"/>
    <property type="evidence" value="ECO:0007669"/>
    <property type="project" value="TreeGrafter"/>
</dbReference>
<keyword evidence="5" id="KW-0812">Transmembrane</keyword>
<evidence type="ECO:0000256" key="4">
    <source>
        <dbReference type="ARBA" id="ARBA00044702"/>
    </source>
</evidence>
<dbReference type="PANTHER" id="PTHR15948:SF0">
    <property type="entry name" value="GOLGI PH REGULATOR A-RELATED"/>
    <property type="match status" value="1"/>
</dbReference>
<keyword evidence="5" id="KW-0472">Membrane</keyword>
<dbReference type="Pfam" id="PF12537">
    <property type="entry name" value="GPHR_N"/>
    <property type="match status" value="1"/>
</dbReference>
<dbReference type="InterPro" id="IPR022535">
    <property type="entry name" value="Golgi_pH-regulator_cons_dom"/>
</dbReference>
<dbReference type="OrthoDB" id="264392at2759"/>
<feature type="transmembrane region" description="Helical" evidence="5">
    <location>
        <begin position="39"/>
        <end position="63"/>
    </location>
</feature>
<dbReference type="Proteomes" id="UP000784294">
    <property type="component" value="Unassembled WGS sequence"/>
</dbReference>
<comment type="caution">
    <text evidence="7">The sequence shown here is derived from an EMBL/GenBank/DDBJ whole genome shotgun (WGS) entry which is preliminary data.</text>
</comment>
<evidence type="ECO:0000259" key="6">
    <source>
        <dbReference type="Pfam" id="PF12537"/>
    </source>
</evidence>
<proteinExistence type="inferred from homology"/>
<reference evidence="7" key="1">
    <citation type="submission" date="2018-11" db="EMBL/GenBank/DDBJ databases">
        <authorList>
            <consortium name="Pathogen Informatics"/>
        </authorList>
    </citation>
    <scope>NUCLEOTIDE SEQUENCE</scope>
</reference>
<dbReference type="EMBL" id="CAAALY010099245">
    <property type="protein sequence ID" value="VEL28977.1"/>
    <property type="molecule type" value="Genomic_DNA"/>
</dbReference>
<gene>
    <name evidence="7" type="ORF">PXEA_LOCUS22417</name>
</gene>
<accession>A0A3S5AUS1</accession>
<feature type="transmembrane region" description="Helical" evidence="5">
    <location>
        <begin position="7"/>
        <end position="27"/>
    </location>
</feature>
<keyword evidence="8" id="KW-1185">Reference proteome</keyword>
<evidence type="ECO:0000256" key="5">
    <source>
        <dbReference type="SAM" id="Phobius"/>
    </source>
</evidence>
<name>A0A3S5AUS1_9PLAT</name>
<feature type="transmembrane region" description="Helical" evidence="5">
    <location>
        <begin position="149"/>
        <end position="170"/>
    </location>
</feature>
<feature type="transmembrane region" description="Helical" evidence="5">
    <location>
        <begin position="109"/>
        <end position="128"/>
    </location>
</feature>
<evidence type="ECO:0000256" key="1">
    <source>
        <dbReference type="ARBA" id="ARBA00009478"/>
    </source>
</evidence>
<feature type="transmembrane region" description="Helical" evidence="5">
    <location>
        <begin position="75"/>
        <end position="97"/>
    </location>
</feature>
<feature type="domain" description="Golgi pH regulator conserved" evidence="6">
    <location>
        <begin position="145"/>
        <end position="210"/>
    </location>
</feature>
<evidence type="ECO:0000313" key="7">
    <source>
        <dbReference type="EMBL" id="VEL28977.1"/>
    </source>
</evidence>